<feature type="region of interest" description="Disordered" evidence="2">
    <location>
        <begin position="353"/>
        <end position="380"/>
    </location>
</feature>
<sequence>MSKVNYAETFRPLTDLFTQMQLNTILLAYLPQKLESYLTGIITVDMFITSVIACGISTLFPALFQFITMTGLPWGNKKNVTMQIEYYSEGRFGYPCPNVFYEALSWLISQQTKKLKDGSFIIQPVNSIYENDDDDDCAPPNFNVLPEKNQQITIEYKEKKYHVTYIIPEHPKQENNDNNDQISKQQQLKPSIYLTTAENPNETSVNTTTEFLNEIVRSYLETLKKMQVRSRYERSESYWHYVQTLSSARGLDSIALDESQEILLKKELETFVNDKSFYERIGMPYRRGILLYGKPGTGKTSLINAISSQLSRNIYYLNLKNIKNDNELSAAFSEVPENQIIVLEDVDTQSKILHKRTKNSKSSKTSNKSDDKSKDDKVDKEDRFSDFSLSTFLGCLDGHILADGNIIIMTTNHVEHLDPACIRPGRMDVRLNLGYCTHYQIKKMYKSVAENPEAEFPQDILEKIPEKSLPPCEVMMTMILYRSEIELIPQKIYELVAKYKDINSEEASADLTEKKETESEEVKDKNNDKKEDIKSEKEEIKDENNDKKENIKGEKEEIKDENNDKKENIKGEKEEIKDENNDKKENIKGEKEEIKDENNDKKEDIKGEKEEIKDKNNDKKENVKGEKEEIKDKNNDKKENVKDEEEKIKDENKDKKENVKDEEEKIKDENKDKKENVKDEKEKIRDENKDKKEDINDEIKKKEVVNEDVKDENKEDNKEDKKEEEIINEANINDLNEVINAEEDSDSITDVELEIENDKIKHFKTLETFTITPQIAKKIIVQ</sequence>
<feature type="region of interest" description="Disordered" evidence="2">
    <location>
        <begin position="507"/>
        <end position="724"/>
    </location>
</feature>
<dbReference type="Gene3D" id="3.40.50.300">
    <property type="entry name" value="P-loop containing nucleotide triphosphate hydrolases"/>
    <property type="match status" value="1"/>
</dbReference>
<protein>
    <recommendedName>
        <fullName evidence="3">AAA+ ATPase domain-containing protein</fullName>
    </recommendedName>
</protein>
<gene>
    <name evidence="4" type="ORF">CHRIB12_LOCUS14711</name>
</gene>
<dbReference type="InterPro" id="IPR050747">
    <property type="entry name" value="Mitochondrial_chaperone_BCS1"/>
</dbReference>
<evidence type="ECO:0000313" key="5">
    <source>
        <dbReference type="Proteomes" id="UP000684084"/>
    </source>
</evidence>
<accession>A0A915ZFT0</accession>
<comment type="caution">
    <text evidence="4">The sequence shown here is derived from an EMBL/GenBank/DDBJ whole genome shotgun (WGS) entry which is preliminary data.</text>
</comment>
<dbReference type="InterPro" id="IPR003593">
    <property type="entry name" value="AAA+_ATPase"/>
</dbReference>
<dbReference type="PANTHER" id="PTHR23070">
    <property type="entry name" value="BCS1 AAA-TYPE ATPASE"/>
    <property type="match status" value="1"/>
</dbReference>
<dbReference type="OrthoDB" id="10251412at2759"/>
<organism evidence="4 5">
    <name type="scientific">Rhizophagus irregularis</name>
    <dbReference type="NCBI Taxonomy" id="588596"/>
    <lineage>
        <taxon>Eukaryota</taxon>
        <taxon>Fungi</taxon>
        <taxon>Fungi incertae sedis</taxon>
        <taxon>Mucoromycota</taxon>
        <taxon>Glomeromycotina</taxon>
        <taxon>Glomeromycetes</taxon>
        <taxon>Glomerales</taxon>
        <taxon>Glomeraceae</taxon>
        <taxon>Rhizophagus</taxon>
    </lineage>
</organism>
<feature type="compositionally biased region" description="Basic and acidic residues" evidence="2">
    <location>
        <begin position="367"/>
        <end position="380"/>
    </location>
</feature>
<feature type="compositionally biased region" description="Basic and acidic residues" evidence="2">
    <location>
        <begin position="511"/>
        <end position="724"/>
    </location>
</feature>
<dbReference type="GO" id="GO:0016887">
    <property type="term" value="F:ATP hydrolysis activity"/>
    <property type="evidence" value="ECO:0007669"/>
    <property type="project" value="InterPro"/>
</dbReference>
<dbReference type="SMART" id="SM00382">
    <property type="entry name" value="AAA"/>
    <property type="match status" value="1"/>
</dbReference>
<name>A0A915ZFT0_9GLOM</name>
<dbReference type="InterPro" id="IPR003959">
    <property type="entry name" value="ATPase_AAA_core"/>
</dbReference>
<dbReference type="Proteomes" id="UP000684084">
    <property type="component" value="Unassembled WGS sequence"/>
</dbReference>
<dbReference type="InterPro" id="IPR027417">
    <property type="entry name" value="P-loop_NTPase"/>
</dbReference>
<dbReference type="VEuPathDB" id="FungiDB:RhiirFUN_026464"/>
<evidence type="ECO:0000256" key="1">
    <source>
        <dbReference type="ARBA" id="ARBA00007448"/>
    </source>
</evidence>
<reference evidence="4" key="1">
    <citation type="submission" date="2020-05" db="EMBL/GenBank/DDBJ databases">
        <authorList>
            <person name="Rincon C."/>
            <person name="Sanders R I."/>
            <person name="Robbins C."/>
            <person name="Chaturvedi A."/>
        </authorList>
    </citation>
    <scope>NUCLEOTIDE SEQUENCE</scope>
    <source>
        <strain evidence="4">CHB12</strain>
    </source>
</reference>
<comment type="similarity">
    <text evidence="1">Belongs to the AAA ATPase family. BCS1 subfamily.</text>
</comment>
<feature type="domain" description="AAA+ ATPase" evidence="3">
    <location>
        <begin position="285"/>
        <end position="437"/>
    </location>
</feature>
<dbReference type="Pfam" id="PF00004">
    <property type="entry name" value="AAA"/>
    <property type="match status" value="1"/>
</dbReference>
<dbReference type="EMBL" id="CAGKOT010000034">
    <property type="protein sequence ID" value="CAB5375090.1"/>
    <property type="molecule type" value="Genomic_DNA"/>
</dbReference>
<evidence type="ECO:0000313" key="4">
    <source>
        <dbReference type="EMBL" id="CAB5375090.1"/>
    </source>
</evidence>
<evidence type="ECO:0000256" key="2">
    <source>
        <dbReference type="SAM" id="MobiDB-lite"/>
    </source>
</evidence>
<dbReference type="GO" id="GO:0005524">
    <property type="term" value="F:ATP binding"/>
    <property type="evidence" value="ECO:0007669"/>
    <property type="project" value="InterPro"/>
</dbReference>
<proteinExistence type="inferred from homology"/>
<dbReference type="AlphaFoldDB" id="A0A915ZFT0"/>
<evidence type="ECO:0000259" key="3">
    <source>
        <dbReference type="SMART" id="SM00382"/>
    </source>
</evidence>
<dbReference type="SUPFAM" id="SSF52540">
    <property type="entry name" value="P-loop containing nucleoside triphosphate hydrolases"/>
    <property type="match status" value="1"/>
</dbReference>